<keyword evidence="3 7" id="KW-0732">Signal</keyword>
<evidence type="ECO:0000256" key="4">
    <source>
        <dbReference type="ARBA" id="ARBA00022801"/>
    </source>
</evidence>
<dbReference type="InterPro" id="IPR018202">
    <property type="entry name" value="Ser_caboxypep_ser_AS"/>
</dbReference>
<evidence type="ECO:0000313" key="8">
    <source>
        <dbReference type="EMBL" id="SDG05185.1"/>
    </source>
</evidence>
<sequence>MRFPLLSHHLALAAVLCVSAPCFAQEHGDEPPQAAPPATKDAARDAKDKPSFPPLPADAHVEQSITLDGKPLKYTVTVGTLPVRNTDGKVAGQVVFTSYTMPGADRPVTFAVNGGPGAASVYLNFGAIGPKRVPFGEDNSSPSDTPTLVDNPGTWLDFTDLVFIDPIGTGFSRSEVSEAESKKLFYAPTADVNYLSRIIYDWLLKNGRMMSRKYLIGESYGGFRGPRITRYLQTQLGVGLNGVVLVSPYLNPSITDNGDLSPLPWIVTMPSMAAANLERQGKLTSASMKDVIDYAEGEYATDLIRGSSDPGTKDRMVAKVTQLTGLDPDFVRAEGGRIEPDVFLREVHRKEGKLGSVYDSNVTALDPFPYNRDQKTGDPILDTIIAPLTQSMVNFVTQTVGWKVDGRYNALSYEVGRMWDRSGRDERSGSGTQLRQAVAADPKLHVLIAHGWNDLSCPFMGSIVTVNQIPQATAQRILIHEYPGGHMFYTRPGSQKSLKQDARELFTSH</sequence>
<feature type="signal peptide" evidence="7">
    <location>
        <begin position="1"/>
        <end position="24"/>
    </location>
</feature>
<name>A0A1G7R365_9BACT</name>
<keyword evidence="2" id="KW-0645">Protease</keyword>
<dbReference type="RefSeq" id="WP_083346787.1">
    <property type="nucleotide sequence ID" value="NZ_LT629690.1"/>
</dbReference>
<proteinExistence type="predicted"/>
<dbReference type="InterPro" id="IPR001563">
    <property type="entry name" value="Peptidase_S10"/>
</dbReference>
<accession>A0A1G7R365</accession>
<evidence type="ECO:0000256" key="7">
    <source>
        <dbReference type="SAM" id="SignalP"/>
    </source>
</evidence>
<dbReference type="PANTHER" id="PTHR11802">
    <property type="entry name" value="SERINE PROTEASE FAMILY S10 SERINE CARBOXYPEPTIDASE"/>
    <property type="match status" value="1"/>
</dbReference>
<dbReference type="GO" id="GO:0006508">
    <property type="term" value="P:proteolysis"/>
    <property type="evidence" value="ECO:0007669"/>
    <property type="project" value="UniProtKB-KW"/>
</dbReference>
<gene>
    <name evidence="8" type="ORF">SAMN05444167_4106</name>
</gene>
<keyword evidence="1 8" id="KW-0121">Carboxypeptidase</keyword>
<keyword evidence="5" id="KW-0325">Glycoprotein</keyword>
<dbReference type="PANTHER" id="PTHR11802:SF3">
    <property type="entry name" value="RETINOID-INDUCIBLE SERINE CARBOXYPEPTIDASE"/>
    <property type="match status" value="1"/>
</dbReference>
<protein>
    <submittedName>
        <fullName evidence="8">Carboxypeptidase C (Cathepsin A)</fullName>
    </submittedName>
</protein>
<evidence type="ECO:0000256" key="5">
    <source>
        <dbReference type="ARBA" id="ARBA00023180"/>
    </source>
</evidence>
<evidence type="ECO:0000256" key="6">
    <source>
        <dbReference type="SAM" id="MobiDB-lite"/>
    </source>
</evidence>
<evidence type="ECO:0000256" key="2">
    <source>
        <dbReference type="ARBA" id="ARBA00022670"/>
    </source>
</evidence>
<keyword evidence="9" id="KW-1185">Reference proteome</keyword>
<evidence type="ECO:0000313" key="9">
    <source>
        <dbReference type="Proteomes" id="UP000182427"/>
    </source>
</evidence>
<dbReference type="Gene3D" id="3.40.50.1820">
    <property type="entry name" value="alpha/beta hydrolase"/>
    <property type="match status" value="1"/>
</dbReference>
<dbReference type="GO" id="GO:0004185">
    <property type="term" value="F:serine-type carboxypeptidase activity"/>
    <property type="evidence" value="ECO:0007669"/>
    <property type="project" value="InterPro"/>
</dbReference>
<reference evidence="8 9" key="1">
    <citation type="submission" date="2016-10" db="EMBL/GenBank/DDBJ databases">
        <authorList>
            <person name="de Groot N.N."/>
        </authorList>
    </citation>
    <scope>NUCLEOTIDE SEQUENCE [LARGE SCALE GENOMIC DNA]</scope>
    <source>
        <strain evidence="8 9">GAS232</strain>
    </source>
</reference>
<evidence type="ECO:0000256" key="3">
    <source>
        <dbReference type="ARBA" id="ARBA00022729"/>
    </source>
</evidence>
<feature type="compositionally biased region" description="Basic and acidic residues" evidence="6">
    <location>
        <begin position="41"/>
        <end position="50"/>
    </location>
</feature>
<dbReference type="EMBL" id="LT629690">
    <property type="protein sequence ID" value="SDG05185.1"/>
    <property type="molecule type" value="Genomic_DNA"/>
</dbReference>
<dbReference type="InterPro" id="IPR029058">
    <property type="entry name" value="AB_hydrolase_fold"/>
</dbReference>
<feature type="chain" id="PRO_5009242519" evidence="7">
    <location>
        <begin position="25"/>
        <end position="509"/>
    </location>
</feature>
<dbReference type="Pfam" id="PF00450">
    <property type="entry name" value="Peptidase_S10"/>
    <property type="match status" value="1"/>
</dbReference>
<dbReference type="PROSITE" id="PS00131">
    <property type="entry name" value="CARBOXYPEPT_SER_SER"/>
    <property type="match status" value="1"/>
</dbReference>
<dbReference type="AlphaFoldDB" id="A0A1G7R365"/>
<dbReference type="OrthoDB" id="9770107at2"/>
<dbReference type="SUPFAM" id="SSF53474">
    <property type="entry name" value="alpha/beta-Hydrolases"/>
    <property type="match status" value="1"/>
</dbReference>
<organism evidence="8 9">
    <name type="scientific">Terriglobus roseus</name>
    <dbReference type="NCBI Taxonomy" id="392734"/>
    <lineage>
        <taxon>Bacteria</taxon>
        <taxon>Pseudomonadati</taxon>
        <taxon>Acidobacteriota</taxon>
        <taxon>Terriglobia</taxon>
        <taxon>Terriglobales</taxon>
        <taxon>Acidobacteriaceae</taxon>
        <taxon>Terriglobus</taxon>
    </lineage>
</organism>
<keyword evidence="4" id="KW-0378">Hydrolase</keyword>
<dbReference type="Proteomes" id="UP000182427">
    <property type="component" value="Chromosome I"/>
</dbReference>
<feature type="region of interest" description="Disordered" evidence="6">
    <location>
        <begin position="26"/>
        <end position="57"/>
    </location>
</feature>
<evidence type="ECO:0000256" key="1">
    <source>
        <dbReference type="ARBA" id="ARBA00022645"/>
    </source>
</evidence>